<proteinExistence type="inferred from homology"/>
<feature type="compositionally biased region" description="Basic and acidic residues" evidence="10">
    <location>
        <begin position="916"/>
        <end position="925"/>
    </location>
</feature>
<dbReference type="GO" id="GO:0005524">
    <property type="term" value="F:ATP binding"/>
    <property type="evidence" value="ECO:0007669"/>
    <property type="project" value="UniProtKB-KW"/>
</dbReference>
<comment type="catalytic activity">
    <reaction evidence="9">
        <text>RNA(n) + ATP = RNA(n)-3'-adenine ribonucleotide + diphosphate</text>
        <dbReference type="Rhea" id="RHEA:11332"/>
        <dbReference type="Rhea" id="RHEA-COMP:14527"/>
        <dbReference type="Rhea" id="RHEA-COMP:17347"/>
        <dbReference type="ChEBI" id="CHEBI:30616"/>
        <dbReference type="ChEBI" id="CHEBI:33019"/>
        <dbReference type="ChEBI" id="CHEBI:140395"/>
        <dbReference type="ChEBI" id="CHEBI:173115"/>
        <dbReference type="EC" id="2.7.7.19"/>
    </reaction>
</comment>
<evidence type="ECO:0000259" key="12">
    <source>
        <dbReference type="Pfam" id="PF04928"/>
    </source>
</evidence>
<dbReference type="GO" id="GO:1990817">
    <property type="term" value="F:poly(A) RNA polymerase activity"/>
    <property type="evidence" value="ECO:0007669"/>
    <property type="project" value="UniProtKB-EC"/>
</dbReference>
<dbReference type="GO" id="GO:0006397">
    <property type="term" value="P:mRNA processing"/>
    <property type="evidence" value="ECO:0007669"/>
    <property type="project" value="UniProtKB-KW"/>
</dbReference>
<evidence type="ECO:0000256" key="6">
    <source>
        <dbReference type="ARBA" id="ARBA00022741"/>
    </source>
</evidence>
<evidence type="ECO:0000256" key="1">
    <source>
        <dbReference type="ARBA" id="ARBA00004123"/>
    </source>
</evidence>
<feature type="domain" description="Poly(A) polymerase central" evidence="12">
    <location>
        <begin position="1373"/>
        <end position="1480"/>
    </location>
</feature>
<evidence type="ECO:0000256" key="5">
    <source>
        <dbReference type="ARBA" id="ARBA00022679"/>
    </source>
</evidence>
<evidence type="ECO:0000256" key="11">
    <source>
        <dbReference type="SAM" id="SignalP"/>
    </source>
</evidence>
<feature type="region of interest" description="Disordered" evidence="10">
    <location>
        <begin position="893"/>
        <end position="925"/>
    </location>
</feature>
<evidence type="ECO:0000256" key="10">
    <source>
        <dbReference type="SAM" id="MobiDB-lite"/>
    </source>
</evidence>
<evidence type="ECO:0000313" key="14">
    <source>
        <dbReference type="WBParaSite" id="scf7180000418578.g2599"/>
    </source>
</evidence>
<name>A0A915NGY6_9BILA</name>
<dbReference type="PANTHER" id="PTHR10682">
    <property type="entry name" value="POLY A POLYMERASE"/>
    <property type="match status" value="1"/>
</dbReference>
<keyword evidence="4" id="KW-0507">mRNA processing</keyword>
<keyword evidence="11" id="KW-0732">Signal</keyword>
<evidence type="ECO:0000256" key="7">
    <source>
        <dbReference type="ARBA" id="ARBA00022840"/>
    </source>
</evidence>
<dbReference type="EC" id="2.7.7.19" evidence="3"/>
<keyword evidence="7" id="KW-0067">ATP-binding</keyword>
<dbReference type="Gene3D" id="1.10.1410.10">
    <property type="match status" value="1"/>
</dbReference>
<reference evidence="14" key="1">
    <citation type="submission" date="2022-11" db="UniProtKB">
        <authorList>
            <consortium name="WormBaseParasite"/>
        </authorList>
    </citation>
    <scope>IDENTIFICATION</scope>
</reference>
<dbReference type="SUPFAM" id="SSF81631">
    <property type="entry name" value="PAP/OAS1 substrate-binding domain"/>
    <property type="match status" value="1"/>
</dbReference>
<dbReference type="PANTHER" id="PTHR10682:SF10">
    <property type="entry name" value="POLYNUCLEOTIDE ADENYLYLTRANSFERASE"/>
    <property type="match status" value="1"/>
</dbReference>
<organism evidence="13 14">
    <name type="scientific">Meloidogyne floridensis</name>
    <dbReference type="NCBI Taxonomy" id="298350"/>
    <lineage>
        <taxon>Eukaryota</taxon>
        <taxon>Metazoa</taxon>
        <taxon>Ecdysozoa</taxon>
        <taxon>Nematoda</taxon>
        <taxon>Chromadorea</taxon>
        <taxon>Rhabditida</taxon>
        <taxon>Tylenchina</taxon>
        <taxon>Tylenchomorpha</taxon>
        <taxon>Tylenchoidea</taxon>
        <taxon>Meloidogynidae</taxon>
        <taxon>Meloidogyninae</taxon>
        <taxon>Meloidogyne</taxon>
    </lineage>
</organism>
<evidence type="ECO:0000256" key="3">
    <source>
        <dbReference type="ARBA" id="ARBA00012388"/>
    </source>
</evidence>
<dbReference type="Proteomes" id="UP000887560">
    <property type="component" value="Unplaced"/>
</dbReference>
<feature type="chain" id="PRO_5037018910" description="polynucleotide adenylyltransferase" evidence="11">
    <location>
        <begin position="21"/>
        <end position="1490"/>
    </location>
</feature>
<sequence length="1490" mass="177717">MLRLSTYFILIFYFVVIIETTKDFLRTEAEEKLAEEEKDEIIELYKKYFGEGMDEQNLLKKVSGNAEPEDNEEEIFVKLMSRKKGDESEKIKNKNFEWNVEFGDEFKKFHKEAVKLLEELFKNENWSLEKKFCEIYSLADKWIKNEKLLKNKYWNDYEGENADTTEIQISQNIFENQILCENDDQINGIVQKCFENETFKDTVKSMHTKFIYNYTKDLKIFVYGETKHKLLNLLGDKNCQILRDNLHNEEIEELLKMYKNYFEENQEGMDDESLQKLSIKSVSNYFKIFLKNVAGNIEGIDDNEKEIFINFIKLMPINDKKGYESEKINSENFEWNDEFGVEFKKFHKEAVKLLEELFINENWSLEKKFCEIYSLADKWAKNEKLLKNKYWNNYIAILNYKNIFENQILCENDEQINQMIEKCFENKALINFAHLHFINNFYTDLQIFVLGTKGTKDKALNLIGNEEYKKFKANFLNVAQKHFQKLLLNEKERVEDNYLKILKIDQQEEKMHEIDSSKYITKEEVLITIELLWKRMDNVEKNLNSEKLDDLFVKVKSVLYDLYVKDLTSCVQLLFNIVKLLTKKEAAYKNHVNDGKTEKIIEKVDKEIANFTSFSNTLTIYEMRKFLNKEHMEYFKEILNDKEIRKILQKKDGSIYCFYNILGGHRDITEVMKENGLLEVDVLRKDETLTKHYKLYFEALQDSINQRANKIIVDYLLWFRWVDNSVREKKQWEITNNCTSMRDVVKDNRIFFKIVYGKMLWSDEENIENIKEALTNEVLYNKWVDVWHTITNMEIKAISKELEDNKYKNEFEIKESYIKIQNKFDDWLNEVHYKTLNKFLNDKNSELFKILPGIFNDRQNTLNDKLKNFVTDEHSIELMKILEKLAKDQLNISKNVKNKKPPKEKSKKQSKSTTISHDKPQKVKNENLTEVKEAKTTETKNITTIEKVEEIIKVQYFTEDKNLFDIFNQITKGKHSINQSFVDVGIFANEIGKRFEFLENLKKNYNKIFEIYFVNFKKFKRMENYWGNVKEKLISKNEDEGNRKAENDLYHLLIEILKVLDGKLLLDKETFGQIKENLYLEKISKYFVEHIKINWSVLIDNQRQLITEICKIEKKEILDEWVLKIEKRIKELKQMKEQLDIDNTENVQVYLHPDLYKPLSLNENWNALSTEVDNGIVPTDSFNKLFEKWKNITKRNGIKEIKNFRLFMSTPVNKQGGHVHAIVLAIGAGKVNDEIIKELFIDKANIALLNLFDSKCLDNSLYCHLFKNVRKQQLGGEYKLFPISDENIYYEENGTEFEITFVYYKEERVVQNDTIWIETFMRKILKNLNKEGNSNQQQQNAAILYNLSLFKTYEYLEEILKSKNVEERNILNQTFMALKNWAKAHCVYNKQFGFLDGTTISVMLTKVFFLCPEANVIELIERFFITFSTWDWHYPLRIKSKQNKEEKQEKNITIYTTTHPEHSITSKITKTNQQIILNSLLFGNYFELIP</sequence>
<keyword evidence="5" id="KW-0808">Transferase</keyword>
<evidence type="ECO:0000313" key="13">
    <source>
        <dbReference type="Proteomes" id="UP000887560"/>
    </source>
</evidence>
<dbReference type="GO" id="GO:0005634">
    <property type="term" value="C:nucleus"/>
    <property type="evidence" value="ECO:0007669"/>
    <property type="project" value="UniProtKB-SubCell"/>
</dbReference>
<keyword evidence="6" id="KW-0547">Nucleotide-binding</keyword>
<dbReference type="Pfam" id="PF04928">
    <property type="entry name" value="PAP_central"/>
    <property type="match status" value="1"/>
</dbReference>
<evidence type="ECO:0000256" key="4">
    <source>
        <dbReference type="ARBA" id="ARBA00022664"/>
    </source>
</evidence>
<dbReference type="InterPro" id="IPR007012">
    <property type="entry name" value="PolA_pol_cen_dom"/>
</dbReference>
<dbReference type="WBParaSite" id="scf7180000418578.g2599">
    <property type="protein sequence ID" value="scf7180000418578.g2599"/>
    <property type="gene ID" value="scf7180000418578.g2599"/>
</dbReference>
<evidence type="ECO:0000256" key="8">
    <source>
        <dbReference type="ARBA" id="ARBA00023242"/>
    </source>
</evidence>
<evidence type="ECO:0000256" key="2">
    <source>
        <dbReference type="ARBA" id="ARBA00010912"/>
    </source>
</evidence>
<keyword evidence="8" id="KW-0539">Nucleus</keyword>
<feature type="compositionally biased region" description="Basic residues" evidence="10">
    <location>
        <begin position="896"/>
        <end position="910"/>
    </location>
</feature>
<evidence type="ECO:0000256" key="9">
    <source>
        <dbReference type="ARBA" id="ARBA00048830"/>
    </source>
</evidence>
<accession>A0A915NGY6</accession>
<comment type="similarity">
    <text evidence="2">Belongs to the poly(A) polymerase family.</text>
</comment>
<comment type="subcellular location">
    <subcellularLocation>
        <location evidence="1">Nucleus</location>
    </subcellularLocation>
</comment>
<protein>
    <recommendedName>
        <fullName evidence="3">polynucleotide adenylyltransferase</fullName>
        <ecNumber evidence="3">2.7.7.19</ecNumber>
    </recommendedName>
</protein>
<feature type="signal peptide" evidence="11">
    <location>
        <begin position="1"/>
        <end position="20"/>
    </location>
</feature>
<keyword evidence="13" id="KW-1185">Reference proteome</keyword>